<dbReference type="InterPro" id="IPR012340">
    <property type="entry name" value="NA-bd_OB-fold"/>
</dbReference>
<evidence type="ECO:0000256" key="1">
    <source>
        <dbReference type="ARBA" id="ARBA00004427"/>
    </source>
</evidence>
<protein>
    <recommendedName>
        <fullName evidence="5">Small ribosomal subunit protein uS12</fullName>
    </recommendedName>
    <alternativeName>
        <fullName evidence="6">40S ribosomal protein S23</fullName>
    </alternativeName>
</protein>
<keyword evidence="4" id="KW-0687">Ribonucleoprotein</keyword>
<name>A0A8J5ZXM6_GALPY</name>
<comment type="caution">
    <text evidence="8">The sequence shown here is derived from an EMBL/GenBank/DDBJ whole genome shotgun (WGS) entry which is preliminary data.</text>
</comment>
<proteinExistence type="inferred from homology"/>
<dbReference type="Pfam" id="PF00164">
    <property type="entry name" value="Ribosom_S12_S23"/>
    <property type="match status" value="1"/>
</dbReference>
<dbReference type="InterPro" id="IPR006032">
    <property type="entry name" value="Ribosomal_uS12"/>
</dbReference>
<dbReference type="Proteomes" id="UP000700334">
    <property type="component" value="Unassembled WGS sequence"/>
</dbReference>
<sequence>SGIIKKAYLGTTLKANPFGNTSYAKRIVLKRKCVRVQLIKNSRKKITVFMTSDGGLNFIVENDEVLVVAVGRKNHAGSLF</sequence>
<dbReference type="EMBL" id="JAGFMF010011830">
    <property type="protein sequence ID" value="KAG8511421.1"/>
    <property type="molecule type" value="Genomic_DNA"/>
</dbReference>
<evidence type="ECO:0000313" key="9">
    <source>
        <dbReference type="Proteomes" id="UP000700334"/>
    </source>
</evidence>
<dbReference type="PANTHER" id="PTHR11652">
    <property type="entry name" value="30S RIBOSOMAL PROTEIN S12 FAMILY MEMBER"/>
    <property type="match status" value="1"/>
</dbReference>
<comment type="subunit">
    <text evidence="7">Component of the 40S small ribosomal subunit. Part of the small subunit (SSU) processome, composed of more than 70 proteins and the RNA chaperone small nucleolar RNA (snoRNA) U3.</text>
</comment>
<feature type="non-terminal residue" evidence="8">
    <location>
        <position position="80"/>
    </location>
</feature>
<comment type="subcellular location">
    <subcellularLocation>
        <location evidence="1">Rough endoplasmic reticulum</location>
    </subcellularLocation>
</comment>
<evidence type="ECO:0000256" key="6">
    <source>
        <dbReference type="ARBA" id="ARBA00035463"/>
    </source>
</evidence>
<dbReference type="GO" id="GO:0003735">
    <property type="term" value="F:structural constituent of ribosome"/>
    <property type="evidence" value="ECO:0007669"/>
    <property type="project" value="InterPro"/>
</dbReference>
<gene>
    <name evidence="8" type="ORF">J0S82_008645</name>
</gene>
<dbReference type="GO" id="GO:0022626">
    <property type="term" value="C:cytosolic ribosome"/>
    <property type="evidence" value="ECO:0007669"/>
    <property type="project" value="UniProtKB-ARBA"/>
</dbReference>
<evidence type="ECO:0000313" key="8">
    <source>
        <dbReference type="EMBL" id="KAG8511421.1"/>
    </source>
</evidence>
<evidence type="ECO:0000256" key="7">
    <source>
        <dbReference type="ARBA" id="ARBA00046579"/>
    </source>
</evidence>
<dbReference type="SUPFAM" id="SSF50249">
    <property type="entry name" value="Nucleic acid-binding proteins"/>
    <property type="match status" value="1"/>
</dbReference>
<reference evidence="8" key="1">
    <citation type="journal article" date="2021" name="Evol. Appl.">
        <title>The genome of the Pyrenean desman and the effects of bottlenecks and inbreeding on the genomic landscape of an endangered species.</title>
        <authorList>
            <person name="Escoda L."/>
            <person name="Castresana J."/>
        </authorList>
    </citation>
    <scope>NUCLEOTIDE SEQUENCE</scope>
    <source>
        <strain evidence="8">IBE-C5619</strain>
    </source>
</reference>
<dbReference type="FunFam" id="2.40.50.140:FF:000007">
    <property type="entry name" value="40S ribosomal protein S23"/>
    <property type="match status" value="1"/>
</dbReference>
<keyword evidence="3 8" id="KW-0689">Ribosomal protein</keyword>
<keyword evidence="9" id="KW-1185">Reference proteome</keyword>
<comment type="similarity">
    <text evidence="2">Belongs to the universal ribosomal protein uS12 family.</text>
</comment>
<dbReference type="AlphaFoldDB" id="A0A8J5ZXM6"/>
<evidence type="ECO:0000256" key="4">
    <source>
        <dbReference type="ARBA" id="ARBA00023274"/>
    </source>
</evidence>
<evidence type="ECO:0000256" key="3">
    <source>
        <dbReference type="ARBA" id="ARBA00022980"/>
    </source>
</evidence>
<dbReference type="GO" id="GO:1990904">
    <property type="term" value="C:ribonucleoprotein complex"/>
    <property type="evidence" value="ECO:0007669"/>
    <property type="project" value="UniProtKB-KW"/>
</dbReference>
<dbReference type="GO" id="GO:0006412">
    <property type="term" value="P:translation"/>
    <property type="evidence" value="ECO:0007669"/>
    <property type="project" value="InterPro"/>
</dbReference>
<dbReference type="GO" id="GO:0005791">
    <property type="term" value="C:rough endoplasmic reticulum"/>
    <property type="evidence" value="ECO:0007669"/>
    <property type="project" value="UniProtKB-SubCell"/>
</dbReference>
<evidence type="ECO:0000256" key="5">
    <source>
        <dbReference type="ARBA" id="ARBA00035161"/>
    </source>
</evidence>
<organism evidence="8 9">
    <name type="scientific">Galemys pyrenaicus</name>
    <name type="common">Iberian desman</name>
    <name type="synonym">Pyrenean desman</name>
    <dbReference type="NCBI Taxonomy" id="202257"/>
    <lineage>
        <taxon>Eukaryota</taxon>
        <taxon>Metazoa</taxon>
        <taxon>Chordata</taxon>
        <taxon>Craniata</taxon>
        <taxon>Vertebrata</taxon>
        <taxon>Euteleostomi</taxon>
        <taxon>Mammalia</taxon>
        <taxon>Eutheria</taxon>
        <taxon>Laurasiatheria</taxon>
        <taxon>Eulipotyphla</taxon>
        <taxon>Talpidae</taxon>
        <taxon>Galemys</taxon>
    </lineage>
</organism>
<accession>A0A8J5ZXM6</accession>
<dbReference type="Gene3D" id="2.40.50.140">
    <property type="entry name" value="Nucleic acid-binding proteins"/>
    <property type="match status" value="1"/>
</dbReference>
<evidence type="ECO:0000256" key="2">
    <source>
        <dbReference type="ARBA" id="ARBA00005657"/>
    </source>
</evidence>